<dbReference type="AlphaFoldDB" id="A0A6N9Q150"/>
<dbReference type="GO" id="GO:0000156">
    <property type="term" value="F:phosphorelay response regulator activity"/>
    <property type="evidence" value="ECO:0007669"/>
    <property type="project" value="TreeGrafter"/>
</dbReference>
<dbReference type="Proteomes" id="UP000448943">
    <property type="component" value="Unassembled WGS sequence"/>
</dbReference>
<dbReference type="InterPro" id="IPR001867">
    <property type="entry name" value="OmpR/PhoB-type_DNA-bd"/>
</dbReference>
<dbReference type="CDD" id="cd17574">
    <property type="entry name" value="REC_OmpR"/>
    <property type="match status" value="1"/>
</dbReference>
<evidence type="ECO:0000256" key="1">
    <source>
        <dbReference type="ARBA" id="ARBA00022553"/>
    </source>
</evidence>
<dbReference type="Pfam" id="PF00486">
    <property type="entry name" value="Trans_reg_C"/>
    <property type="match status" value="1"/>
</dbReference>
<dbReference type="GO" id="GO:0006355">
    <property type="term" value="P:regulation of DNA-templated transcription"/>
    <property type="evidence" value="ECO:0007669"/>
    <property type="project" value="InterPro"/>
</dbReference>
<dbReference type="PANTHER" id="PTHR48111">
    <property type="entry name" value="REGULATOR OF RPOS"/>
    <property type="match status" value="1"/>
</dbReference>
<dbReference type="PROSITE" id="PS50110">
    <property type="entry name" value="RESPONSE_REGULATORY"/>
    <property type="match status" value="1"/>
</dbReference>
<dbReference type="Pfam" id="PF00072">
    <property type="entry name" value="Response_reg"/>
    <property type="match status" value="1"/>
</dbReference>
<evidence type="ECO:0000256" key="3">
    <source>
        <dbReference type="ARBA" id="ARBA00023015"/>
    </source>
</evidence>
<keyword evidence="5" id="KW-0804">Transcription</keyword>
<dbReference type="Gene3D" id="3.40.50.2300">
    <property type="match status" value="1"/>
</dbReference>
<protein>
    <submittedName>
        <fullName evidence="10">Response regulator transcription factor</fullName>
    </submittedName>
</protein>
<dbReference type="PANTHER" id="PTHR48111:SF73">
    <property type="entry name" value="ALKALINE PHOSPHATASE SYNTHESIS TRANSCRIPTIONAL REGULATORY PROTEIN PHOP"/>
    <property type="match status" value="1"/>
</dbReference>
<dbReference type="FunFam" id="1.10.10.10:FF:000125">
    <property type="entry name" value="DNA-binding response regulator"/>
    <property type="match status" value="1"/>
</dbReference>
<dbReference type="SMART" id="SM00862">
    <property type="entry name" value="Trans_reg_C"/>
    <property type="match status" value="1"/>
</dbReference>
<dbReference type="Gene3D" id="6.10.250.690">
    <property type="match status" value="1"/>
</dbReference>
<evidence type="ECO:0000259" key="9">
    <source>
        <dbReference type="PROSITE" id="PS51755"/>
    </source>
</evidence>
<feature type="domain" description="OmpR/PhoB-type" evidence="9">
    <location>
        <begin position="128"/>
        <end position="224"/>
    </location>
</feature>
<dbReference type="GO" id="GO:0000976">
    <property type="term" value="F:transcription cis-regulatory region binding"/>
    <property type="evidence" value="ECO:0007669"/>
    <property type="project" value="TreeGrafter"/>
</dbReference>
<dbReference type="PROSITE" id="PS51755">
    <property type="entry name" value="OMPR_PHOB"/>
    <property type="match status" value="1"/>
</dbReference>
<dbReference type="InterPro" id="IPR001789">
    <property type="entry name" value="Sig_transdc_resp-reg_receiver"/>
</dbReference>
<name>A0A6N9Q150_9BACL</name>
<dbReference type="RefSeq" id="WP_160645757.1">
    <property type="nucleotide sequence ID" value="NZ_SIJB01000019.1"/>
</dbReference>
<keyword evidence="4 7" id="KW-0238">DNA-binding</keyword>
<feature type="DNA-binding region" description="OmpR/PhoB-type" evidence="7">
    <location>
        <begin position="128"/>
        <end position="224"/>
    </location>
</feature>
<keyword evidence="1 6" id="KW-0597">Phosphoprotein</keyword>
<evidence type="ECO:0000256" key="6">
    <source>
        <dbReference type="PROSITE-ProRule" id="PRU00169"/>
    </source>
</evidence>
<dbReference type="GO" id="GO:0005829">
    <property type="term" value="C:cytosol"/>
    <property type="evidence" value="ECO:0007669"/>
    <property type="project" value="TreeGrafter"/>
</dbReference>
<evidence type="ECO:0000256" key="7">
    <source>
        <dbReference type="PROSITE-ProRule" id="PRU01091"/>
    </source>
</evidence>
<dbReference type="EMBL" id="SIJB01000019">
    <property type="protein sequence ID" value="NBI28956.1"/>
    <property type="molecule type" value="Genomic_DNA"/>
</dbReference>
<evidence type="ECO:0000256" key="4">
    <source>
        <dbReference type="ARBA" id="ARBA00023125"/>
    </source>
</evidence>
<dbReference type="InterPro" id="IPR036388">
    <property type="entry name" value="WH-like_DNA-bd_sf"/>
</dbReference>
<accession>A0A6N9Q150</accession>
<dbReference type="CDD" id="cd00383">
    <property type="entry name" value="trans_reg_C"/>
    <property type="match status" value="1"/>
</dbReference>
<keyword evidence="2" id="KW-0902">Two-component regulatory system</keyword>
<evidence type="ECO:0000313" key="10">
    <source>
        <dbReference type="EMBL" id="NBI28956.1"/>
    </source>
</evidence>
<feature type="domain" description="Response regulatory" evidence="8">
    <location>
        <begin position="4"/>
        <end position="117"/>
    </location>
</feature>
<sequence length="228" mass="26445">MDRTILFVEDEERLREIGVDYLSSEGFTVIEAVNGKQALELFEMNRIDLMILDVMMPELDGWAVCKRIRNRSDVPIIMLTARSEEEDKLLGFDLGTDEYVTKPFSPKVLVARAKMLIKRAEGTIGNNNYKIKINGIEINKQSRKVIVNHRELTLTHKEYELLVFLIENKGIVLTREKLLNQVWGYDFFGDLRTVDTHIKKVRSKLGDKAKYIKTVIRSGYKFEVENET</sequence>
<proteinExistence type="predicted"/>
<keyword evidence="3" id="KW-0805">Transcription regulation</keyword>
<dbReference type="InterPro" id="IPR016032">
    <property type="entry name" value="Sig_transdc_resp-reg_C-effctor"/>
</dbReference>
<organism evidence="10 11">
    <name type="scientific">Chengkuizengella marina</name>
    <dbReference type="NCBI Taxonomy" id="2507566"/>
    <lineage>
        <taxon>Bacteria</taxon>
        <taxon>Bacillati</taxon>
        <taxon>Bacillota</taxon>
        <taxon>Bacilli</taxon>
        <taxon>Bacillales</taxon>
        <taxon>Paenibacillaceae</taxon>
        <taxon>Chengkuizengella</taxon>
    </lineage>
</organism>
<dbReference type="OrthoDB" id="9790442at2"/>
<dbReference type="InterPro" id="IPR011006">
    <property type="entry name" value="CheY-like_superfamily"/>
</dbReference>
<dbReference type="Gene3D" id="1.10.10.10">
    <property type="entry name" value="Winged helix-like DNA-binding domain superfamily/Winged helix DNA-binding domain"/>
    <property type="match status" value="1"/>
</dbReference>
<dbReference type="SUPFAM" id="SSF46894">
    <property type="entry name" value="C-terminal effector domain of the bipartite response regulators"/>
    <property type="match status" value="1"/>
</dbReference>
<evidence type="ECO:0000256" key="2">
    <source>
        <dbReference type="ARBA" id="ARBA00023012"/>
    </source>
</evidence>
<reference evidence="10 11" key="1">
    <citation type="submission" date="2019-01" db="EMBL/GenBank/DDBJ databases">
        <title>Chengkuizengella sp. nov., isolated from deep-sea sediment of East Pacific Ocean.</title>
        <authorList>
            <person name="Yang J."/>
            <person name="Lai Q."/>
            <person name="Shao Z."/>
        </authorList>
    </citation>
    <scope>NUCLEOTIDE SEQUENCE [LARGE SCALE GENOMIC DNA]</scope>
    <source>
        <strain evidence="10 11">YPA3-1-1</strain>
    </source>
</reference>
<keyword evidence="11" id="KW-1185">Reference proteome</keyword>
<evidence type="ECO:0000259" key="8">
    <source>
        <dbReference type="PROSITE" id="PS50110"/>
    </source>
</evidence>
<evidence type="ECO:0000313" key="11">
    <source>
        <dbReference type="Proteomes" id="UP000448943"/>
    </source>
</evidence>
<dbReference type="SUPFAM" id="SSF52172">
    <property type="entry name" value="CheY-like"/>
    <property type="match status" value="1"/>
</dbReference>
<feature type="modified residue" description="4-aspartylphosphate" evidence="6">
    <location>
        <position position="53"/>
    </location>
</feature>
<dbReference type="InterPro" id="IPR039420">
    <property type="entry name" value="WalR-like"/>
</dbReference>
<dbReference type="GO" id="GO:0032993">
    <property type="term" value="C:protein-DNA complex"/>
    <property type="evidence" value="ECO:0007669"/>
    <property type="project" value="TreeGrafter"/>
</dbReference>
<evidence type="ECO:0000256" key="5">
    <source>
        <dbReference type="ARBA" id="ARBA00023163"/>
    </source>
</evidence>
<comment type="caution">
    <text evidence="10">The sequence shown here is derived from an EMBL/GenBank/DDBJ whole genome shotgun (WGS) entry which is preliminary data.</text>
</comment>
<dbReference type="FunFam" id="3.40.50.2300:FF:000001">
    <property type="entry name" value="DNA-binding response regulator PhoB"/>
    <property type="match status" value="1"/>
</dbReference>
<gene>
    <name evidence="10" type="ORF">ERL59_08285</name>
</gene>
<dbReference type="SMART" id="SM00448">
    <property type="entry name" value="REC"/>
    <property type="match status" value="1"/>
</dbReference>